<dbReference type="STRING" id="1291734.FD02_GL001615"/>
<organism evidence="1 2">
    <name type="scientific">Lacticaseibacillus nasuensis JCM 17158</name>
    <dbReference type="NCBI Taxonomy" id="1291734"/>
    <lineage>
        <taxon>Bacteria</taxon>
        <taxon>Bacillati</taxon>
        <taxon>Bacillota</taxon>
        <taxon>Bacilli</taxon>
        <taxon>Lactobacillales</taxon>
        <taxon>Lactobacillaceae</taxon>
        <taxon>Lacticaseibacillus</taxon>
    </lineage>
</organism>
<keyword evidence="2" id="KW-1185">Reference proteome</keyword>
<accession>A0A0R1JY07</accession>
<protein>
    <recommendedName>
        <fullName evidence="3">DUF2922 domain-containing protein</fullName>
    </recommendedName>
</protein>
<dbReference type="PATRIC" id="fig|1291734.4.peg.1662"/>
<reference evidence="1 2" key="1">
    <citation type="journal article" date="2015" name="Genome Announc.">
        <title>Expanding the biotechnology potential of lactobacilli through comparative genomics of 213 strains and associated genera.</title>
        <authorList>
            <person name="Sun Z."/>
            <person name="Harris H.M."/>
            <person name="McCann A."/>
            <person name="Guo C."/>
            <person name="Argimon S."/>
            <person name="Zhang W."/>
            <person name="Yang X."/>
            <person name="Jeffery I.B."/>
            <person name="Cooney J.C."/>
            <person name="Kagawa T.F."/>
            <person name="Liu W."/>
            <person name="Song Y."/>
            <person name="Salvetti E."/>
            <person name="Wrobel A."/>
            <person name="Rasinkangas P."/>
            <person name="Parkhill J."/>
            <person name="Rea M.C."/>
            <person name="O'Sullivan O."/>
            <person name="Ritari J."/>
            <person name="Douillard F.P."/>
            <person name="Paul Ross R."/>
            <person name="Yang R."/>
            <person name="Briner A.E."/>
            <person name="Felis G.E."/>
            <person name="de Vos W.M."/>
            <person name="Barrangou R."/>
            <person name="Klaenhammer T.R."/>
            <person name="Caufield P.W."/>
            <person name="Cui Y."/>
            <person name="Zhang H."/>
            <person name="O'Toole P.W."/>
        </authorList>
    </citation>
    <scope>NUCLEOTIDE SEQUENCE [LARGE SCALE GENOMIC DNA]</scope>
    <source>
        <strain evidence="1 2">JCM 17158</strain>
    </source>
</reference>
<sequence length="71" mass="8251">MRNYDLVFRGTDYNEYHVRIHNATAELTPAQVKQAMLMIGGSLAFKTEAVYTRDQLRRVYVTDTTVRNLLN</sequence>
<evidence type="ECO:0000313" key="2">
    <source>
        <dbReference type="Proteomes" id="UP000051804"/>
    </source>
</evidence>
<gene>
    <name evidence="1" type="ORF">FD02_GL001615</name>
</gene>
<comment type="caution">
    <text evidence="1">The sequence shown here is derived from an EMBL/GenBank/DDBJ whole genome shotgun (WGS) entry which is preliminary data.</text>
</comment>
<evidence type="ECO:0008006" key="3">
    <source>
        <dbReference type="Google" id="ProtNLM"/>
    </source>
</evidence>
<dbReference type="Proteomes" id="UP000051804">
    <property type="component" value="Unassembled WGS sequence"/>
</dbReference>
<name>A0A0R1JY07_9LACO</name>
<dbReference type="InterPro" id="IPR021321">
    <property type="entry name" value="DUF2922"/>
</dbReference>
<proteinExistence type="predicted"/>
<dbReference type="EMBL" id="AZDJ01000022">
    <property type="protein sequence ID" value="KRK72642.1"/>
    <property type="molecule type" value="Genomic_DNA"/>
</dbReference>
<evidence type="ECO:0000313" key="1">
    <source>
        <dbReference type="EMBL" id="KRK72642.1"/>
    </source>
</evidence>
<dbReference type="Pfam" id="PF11148">
    <property type="entry name" value="DUF2922"/>
    <property type="match status" value="1"/>
</dbReference>
<dbReference type="AlphaFoldDB" id="A0A0R1JY07"/>
<dbReference type="RefSeq" id="WP_054723182.1">
    <property type="nucleotide sequence ID" value="NZ_AZDJ01000022.1"/>
</dbReference>